<feature type="compositionally biased region" description="Basic residues" evidence="2">
    <location>
        <begin position="352"/>
        <end position="371"/>
    </location>
</feature>
<feature type="compositionally biased region" description="Low complexity" evidence="2">
    <location>
        <begin position="379"/>
        <end position="393"/>
    </location>
</feature>
<evidence type="ECO:0000256" key="2">
    <source>
        <dbReference type="SAM" id="MobiDB-lite"/>
    </source>
</evidence>
<dbReference type="GO" id="GO:0008270">
    <property type="term" value="F:zinc ion binding"/>
    <property type="evidence" value="ECO:0007669"/>
    <property type="project" value="UniProtKB-KW"/>
</dbReference>
<proteinExistence type="predicted"/>
<dbReference type="PANTHER" id="PTHR21540">
    <property type="entry name" value="RING FINGER AND SWIM DOMAIN-CONTAINING PROTEIN 2"/>
    <property type="match status" value="1"/>
</dbReference>
<accession>A0A7J6N022</accession>
<dbReference type="OrthoDB" id="290734at2759"/>
<keyword evidence="5" id="KW-1185">Reference proteome</keyword>
<dbReference type="InterPro" id="IPR007527">
    <property type="entry name" value="Znf_SWIM"/>
</dbReference>
<organism evidence="4 5">
    <name type="scientific">Perkinsus chesapeaki</name>
    <name type="common">Clam parasite</name>
    <name type="synonym">Perkinsus andrewsi</name>
    <dbReference type="NCBI Taxonomy" id="330153"/>
    <lineage>
        <taxon>Eukaryota</taxon>
        <taxon>Sar</taxon>
        <taxon>Alveolata</taxon>
        <taxon>Perkinsozoa</taxon>
        <taxon>Perkinsea</taxon>
        <taxon>Perkinsida</taxon>
        <taxon>Perkinsidae</taxon>
        <taxon>Perkinsus</taxon>
    </lineage>
</organism>
<gene>
    <name evidence="4" type="primary">ZSWIM2_1</name>
    <name evidence="4" type="ORF">FOL47_003991</name>
</gene>
<evidence type="ECO:0000313" key="4">
    <source>
        <dbReference type="EMBL" id="KAF4676994.1"/>
    </source>
</evidence>
<evidence type="ECO:0000256" key="1">
    <source>
        <dbReference type="PROSITE-ProRule" id="PRU00325"/>
    </source>
</evidence>
<keyword evidence="1" id="KW-0863">Zinc-finger</keyword>
<feature type="domain" description="SWIM-type" evidence="3">
    <location>
        <begin position="50"/>
        <end position="85"/>
    </location>
</feature>
<reference evidence="4 5" key="1">
    <citation type="submission" date="2020-04" db="EMBL/GenBank/DDBJ databases">
        <title>Perkinsus chesapeaki whole genome sequence.</title>
        <authorList>
            <person name="Bogema D.R."/>
        </authorList>
    </citation>
    <scope>NUCLEOTIDE SEQUENCE [LARGE SCALE GENOMIC DNA]</scope>
    <source>
        <strain evidence="4">ATCC PRA-425</strain>
    </source>
</reference>
<sequence length="399" mass="42943">MSRSLAYRRSPTPSFEEALRQAQTERLCVVQNIGPACFVVRNLDDSTSKYRIKISNTHTCTCGNVKRESVAEYCQHVLEVEEILSVRRGAYASSSSTKGRVDMTAKVDNTAVKGDSVERREVDGESDLCPICHDLLGSDLDFLTYCSASCGANVHTTTSVVQRGKYPARFVGYTGHQEPGQTFTANGLGCRSPSCLLSSALDDCFEAHARDTDHPMVALNNPRKFIPIPASAGAPHSFRNLVTKAISTISKSVDERFSVCAWPCGHTFTLETIQIRWSTPCPVCGMSGLPGLAKALEYYGKAVAGEKPREADVLDMSVCSSTMSLKSPAGEASKKLALSEGHAPSLNASKPLRAKNVRRRSLTGKVRHGHRSSHEAATVGTLSHGSLSVSGSSMQINGV</sequence>
<evidence type="ECO:0000259" key="3">
    <source>
        <dbReference type="PROSITE" id="PS50966"/>
    </source>
</evidence>
<name>A0A7J6N022_PERCH</name>
<dbReference type="GO" id="GO:0061630">
    <property type="term" value="F:ubiquitin protein ligase activity"/>
    <property type="evidence" value="ECO:0007669"/>
    <property type="project" value="InterPro"/>
</dbReference>
<keyword evidence="1" id="KW-0479">Metal-binding</keyword>
<dbReference type="Proteomes" id="UP000591131">
    <property type="component" value="Unassembled WGS sequence"/>
</dbReference>
<protein>
    <submittedName>
        <fullName evidence="4">Zinc finger SWIM-type containing 2</fullName>
    </submittedName>
</protein>
<dbReference type="InterPro" id="IPR039903">
    <property type="entry name" value="Zswim2"/>
</dbReference>
<dbReference type="EMBL" id="JAAPAO010000023">
    <property type="protein sequence ID" value="KAF4676994.1"/>
    <property type="molecule type" value="Genomic_DNA"/>
</dbReference>
<dbReference type="PANTHER" id="PTHR21540:SF3">
    <property type="entry name" value="E3 UBIQUITIN-PROTEIN LIGASE ZSWIM2"/>
    <property type="match status" value="1"/>
</dbReference>
<keyword evidence="1" id="KW-0862">Zinc</keyword>
<dbReference type="AlphaFoldDB" id="A0A7J6N022"/>
<evidence type="ECO:0000313" key="5">
    <source>
        <dbReference type="Proteomes" id="UP000591131"/>
    </source>
</evidence>
<comment type="caution">
    <text evidence="4">The sequence shown here is derived from an EMBL/GenBank/DDBJ whole genome shotgun (WGS) entry which is preliminary data.</text>
</comment>
<feature type="region of interest" description="Disordered" evidence="2">
    <location>
        <begin position="336"/>
        <end position="399"/>
    </location>
</feature>
<dbReference type="PROSITE" id="PS50966">
    <property type="entry name" value="ZF_SWIM"/>
    <property type="match status" value="1"/>
</dbReference>